<gene>
    <name evidence="2" type="ORF">GCM10022402_19140</name>
</gene>
<feature type="region of interest" description="Disordered" evidence="1">
    <location>
        <begin position="69"/>
        <end position="104"/>
    </location>
</feature>
<evidence type="ECO:0000256" key="1">
    <source>
        <dbReference type="SAM" id="MobiDB-lite"/>
    </source>
</evidence>
<feature type="compositionally biased region" description="Basic and acidic residues" evidence="1">
    <location>
        <begin position="74"/>
        <end position="90"/>
    </location>
</feature>
<feature type="region of interest" description="Disordered" evidence="1">
    <location>
        <begin position="29"/>
        <end position="56"/>
    </location>
</feature>
<dbReference type="Proteomes" id="UP001500908">
    <property type="component" value="Unassembled WGS sequence"/>
</dbReference>
<proteinExistence type="predicted"/>
<protein>
    <recommendedName>
        <fullName evidence="4">Secreted protein</fullName>
    </recommendedName>
</protein>
<keyword evidence="3" id="KW-1185">Reference proteome</keyword>
<dbReference type="EMBL" id="BAABDD010000007">
    <property type="protein sequence ID" value="GAA3739551.1"/>
    <property type="molecule type" value="Genomic_DNA"/>
</dbReference>
<comment type="caution">
    <text evidence="2">The sequence shown here is derived from an EMBL/GenBank/DDBJ whole genome shotgun (WGS) entry which is preliminary data.</text>
</comment>
<evidence type="ECO:0000313" key="3">
    <source>
        <dbReference type="Proteomes" id="UP001500908"/>
    </source>
</evidence>
<organism evidence="2 3">
    <name type="scientific">Salinactinospora qingdaonensis</name>
    <dbReference type="NCBI Taxonomy" id="702744"/>
    <lineage>
        <taxon>Bacteria</taxon>
        <taxon>Bacillati</taxon>
        <taxon>Actinomycetota</taxon>
        <taxon>Actinomycetes</taxon>
        <taxon>Streptosporangiales</taxon>
        <taxon>Nocardiopsidaceae</taxon>
        <taxon>Salinactinospora</taxon>
    </lineage>
</organism>
<sequence>MTVKILLATCAFMLRVVRPARGLHARPWAIQDEAPTRHRPTRPVRTGPQPCGRHARPARVRGYLPAHQQCPLPRAERTPHEEKAFTEHPRRSVATLPKTTEVRA</sequence>
<name>A0ABP7FML2_9ACTN</name>
<evidence type="ECO:0008006" key="4">
    <source>
        <dbReference type="Google" id="ProtNLM"/>
    </source>
</evidence>
<reference evidence="3" key="1">
    <citation type="journal article" date="2019" name="Int. J. Syst. Evol. Microbiol.">
        <title>The Global Catalogue of Microorganisms (GCM) 10K type strain sequencing project: providing services to taxonomists for standard genome sequencing and annotation.</title>
        <authorList>
            <consortium name="The Broad Institute Genomics Platform"/>
            <consortium name="The Broad Institute Genome Sequencing Center for Infectious Disease"/>
            <person name="Wu L."/>
            <person name="Ma J."/>
        </authorList>
    </citation>
    <scope>NUCLEOTIDE SEQUENCE [LARGE SCALE GENOMIC DNA]</scope>
    <source>
        <strain evidence="3">JCM 17137</strain>
    </source>
</reference>
<evidence type="ECO:0000313" key="2">
    <source>
        <dbReference type="EMBL" id="GAA3739551.1"/>
    </source>
</evidence>
<accession>A0ABP7FML2</accession>